<feature type="region of interest" description="Disordered" evidence="1">
    <location>
        <begin position="1"/>
        <end position="48"/>
    </location>
</feature>
<comment type="caution">
    <text evidence="2">The sequence shown here is derived from an EMBL/GenBank/DDBJ whole genome shotgun (WGS) entry which is preliminary data.</text>
</comment>
<dbReference type="Proteomes" id="UP000238296">
    <property type="component" value="Unassembled WGS sequence"/>
</dbReference>
<protein>
    <submittedName>
        <fullName evidence="2">Uncharacterized protein</fullName>
    </submittedName>
</protein>
<organism evidence="2 3">
    <name type="scientific">Mycobacterium talmoniae</name>
    <dbReference type="NCBI Taxonomy" id="1858794"/>
    <lineage>
        <taxon>Bacteria</taxon>
        <taxon>Bacillati</taxon>
        <taxon>Actinomycetota</taxon>
        <taxon>Actinomycetes</taxon>
        <taxon>Mycobacteriales</taxon>
        <taxon>Mycobacteriaceae</taxon>
        <taxon>Mycobacterium</taxon>
    </lineage>
</organism>
<evidence type="ECO:0000313" key="3">
    <source>
        <dbReference type="Proteomes" id="UP000238296"/>
    </source>
</evidence>
<name>A0A2S8BG22_9MYCO</name>
<feature type="compositionally biased region" description="Basic and acidic residues" evidence="1">
    <location>
        <begin position="202"/>
        <end position="212"/>
    </location>
</feature>
<dbReference type="EMBL" id="PPEA01000613">
    <property type="protein sequence ID" value="PQM45578.1"/>
    <property type="molecule type" value="Genomic_DNA"/>
</dbReference>
<sequence length="212" mass="22399">MPVLGVEQADLLSGDDDAGPRPKHPRQRGSRRQPVLQPEPVGAEFKRDPAERVVGLQQQPVHRLAEGLPRASGPVLPLDDAVADDAQFVVVELDAGLHADGQCPRPVALVEQVLVAVAFRQRRGQLGRHVAGAISAGNATDSGAALGGLGWALTSVTVSKCSLTYPRGGAAPPAGVMTGLLARRRLQQLSRRTARQDPAALVDERDVHGARR</sequence>
<evidence type="ECO:0000313" key="2">
    <source>
        <dbReference type="EMBL" id="PQM45578.1"/>
    </source>
</evidence>
<accession>A0A2S8BG22</accession>
<gene>
    <name evidence="2" type="ORF">C1Y40_04254</name>
</gene>
<feature type="region of interest" description="Disordered" evidence="1">
    <location>
        <begin position="190"/>
        <end position="212"/>
    </location>
</feature>
<evidence type="ECO:0000256" key="1">
    <source>
        <dbReference type="SAM" id="MobiDB-lite"/>
    </source>
</evidence>
<feature type="compositionally biased region" description="Basic residues" evidence="1">
    <location>
        <begin position="21"/>
        <end position="31"/>
    </location>
</feature>
<reference evidence="2 3" key="1">
    <citation type="journal article" date="2017" name="Int. J. Syst. Evol. Microbiol.">
        <title>Mycobacterium talmoniae sp. nov., a slowly growing mycobacterium isolated from human respiratory samples.</title>
        <authorList>
            <person name="Davidson R.M."/>
            <person name="DeGroote M.A."/>
            <person name="Marola J.L."/>
            <person name="Buss S."/>
            <person name="Jones V."/>
            <person name="McNeil M.R."/>
            <person name="Freifeld A.G."/>
            <person name="Elaine Epperson L."/>
            <person name="Hasan N.A."/>
            <person name="Jackson M."/>
            <person name="Iwen P.C."/>
            <person name="Salfinger M."/>
            <person name="Strong M."/>
        </authorList>
    </citation>
    <scope>NUCLEOTIDE SEQUENCE [LARGE SCALE GENOMIC DNA]</scope>
    <source>
        <strain evidence="2 3">ATCC BAA-2683</strain>
    </source>
</reference>
<proteinExistence type="predicted"/>
<dbReference type="AlphaFoldDB" id="A0A2S8BG22"/>